<keyword evidence="2" id="KW-1185">Reference proteome</keyword>
<protein>
    <submittedName>
        <fullName evidence="1">Uncharacterized protein</fullName>
    </submittedName>
</protein>
<gene>
    <name evidence="1" type="ORF">MCOR33_009500</name>
</gene>
<organism evidence="1 2">
    <name type="scientific">Pyricularia grisea</name>
    <name type="common">Crabgrass-specific blast fungus</name>
    <name type="synonym">Magnaporthe grisea</name>
    <dbReference type="NCBI Taxonomy" id="148305"/>
    <lineage>
        <taxon>Eukaryota</taxon>
        <taxon>Fungi</taxon>
        <taxon>Dikarya</taxon>
        <taxon>Ascomycota</taxon>
        <taxon>Pezizomycotina</taxon>
        <taxon>Sordariomycetes</taxon>
        <taxon>Sordariomycetidae</taxon>
        <taxon>Magnaporthales</taxon>
        <taxon>Pyriculariaceae</taxon>
        <taxon>Pyricularia</taxon>
    </lineage>
</organism>
<comment type="caution">
    <text evidence="1">The sequence shown here is derived from an EMBL/GenBank/DDBJ whole genome shotgun (WGS) entry which is preliminary data.</text>
</comment>
<sequence>MRSEFAPASDPEANQWLDIMIGQGTTLAKDLLQMGNRQRLFRRNRGTGPRGRGRRDTTASYVLALRTDEGCGGSPASKCVSDLTADSAEAFVSAHSVACAPARAARATALGTRL</sequence>
<dbReference type="EMBL" id="JABSND010000267">
    <property type="protein sequence ID" value="KAI6292925.1"/>
    <property type="molecule type" value="Genomic_DNA"/>
</dbReference>
<name>A0ABQ8N8C5_PYRGI</name>
<reference evidence="1" key="1">
    <citation type="submission" date="2021-01" db="EMBL/GenBank/DDBJ databases">
        <title>Deciphering the adaptive evolutionary patterns associated with biogeogrpahic diversity in the finger millet blast pathogen Magnaporthe oryzae in Eastern Africa.</title>
        <authorList>
            <person name="Onyema G."/>
            <person name="Shittu T.A."/>
            <person name="Dodsworth S."/>
            <person name="Devilliers S."/>
            <person name="Muthumeenakshi S."/>
            <person name="Sreenivasaprasad S."/>
        </authorList>
    </citation>
    <scope>NUCLEOTIDE SEQUENCE</scope>
    <source>
        <strain evidence="1">D15/s37</strain>
    </source>
</reference>
<evidence type="ECO:0000313" key="2">
    <source>
        <dbReference type="Proteomes" id="UP001059893"/>
    </source>
</evidence>
<dbReference type="Proteomes" id="UP001059893">
    <property type="component" value="Unassembled WGS sequence"/>
</dbReference>
<proteinExistence type="predicted"/>
<evidence type="ECO:0000313" key="1">
    <source>
        <dbReference type="EMBL" id="KAI6292925.1"/>
    </source>
</evidence>
<accession>A0ABQ8N8C5</accession>